<gene>
    <name evidence="1" type="ORF">AGERDE_LOCUS11735</name>
</gene>
<proteinExistence type="predicted"/>
<dbReference type="AlphaFoldDB" id="A0A9N9H612"/>
<organism evidence="1 2">
    <name type="scientific">Ambispora gerdemannii</name>
    <dbReference type="NCBI Taxonomy" id="144530"/>
    <lineage>
        <taxon>Eukaryota</taxon>
        <taxon>Fungi</taxon>
        <taxon>Fungi incertae sedis</taxon>
        <taxon>Mucoromycota</taxon>
        <taxon>Glomeromycotina</taxon>
        <taxon>Glomeromycetes</taxon>
        <taxon>Archaeosporales</taxon>
        <taxon>Ambisporaceae</taxon>
        <taxon>Ambispora</taxon>
    </lineage>
</organism>
<name>A0A9N9H612_9GLOM</name>
<evidence type="ECO:0000313" key="2">
    <source>
        <dbReference type="Proteomes" id="UP000789831"/>
    </source>
</evidence>
<dbReference type="EMBL" id="CAJVPL010005597">
    <property type="protein sequence ID" value="CAG8659276.1"/>
    <property type="molecule type" value="Genomic_DNA"/>
</dbReference>
<accession>A0A9N9H612</accession>
<dbReference type="Proteomes" id="UP000789831">
    <property type="component" value="Unassembled WGS sequence"/>
</dbReference>
<comment type="caution">
    <text evidence="1">The sequence shown here is derived from an EMBL/GenBank/DDBJ whole genome shotgun (WGS) entry which is preliminary data.</text>
</comment>
<sequence length="75" mass="8104">MVRVIGLHSSACYDSTQRLNHNTLPLQEKLHSVTSPLARAEPTAAHVMTVPKGQIITFPTSGENASYLSNANNSE</sequence>
<reference evidence="1" key="1">
    <citation type="submission" date="2021-06" db="EMBL/GenBank/DDBJ databases">
        <authorList>
            <person name="Kallberg Y."/>
            <person name="Tangrot J."/>
            <person name="Rosling A."/>
        </authorList>
    </citation>
    <scope>NUCLEOTIDE SEQUENCE</scope>
    <source>
        <strain evidence="1">MT106</strain>
    </source>
</reference>
<evidence type="ECO:0000313" key="1">
    <source>
        <dbReference type="EMBL" id="CAG8659276.1"/>
    </source>
</evidence>
<protein>
    <submittedName>
        <fullName evidence="1">9515_t:CDS:1</fullName>
    </submittedName>
</protein>
<keyword evidence="2" id="KW-1185">Reference proteome</keyword>